<dbReference type="PROSITE" id="PS50003">
    <property type="entry name" value="PH_DOMAIN"/>
    <property type="match status" value="1"/>
</dbReference>
<evidence type="ECO:0000259" key="18">
    <source>
        <dbReference type="PROSITE" id="PS50004"/>
    </source>
</evidence>
<evidence type="ECO:0000256" key="9">
    <source>
        <dbReference type="ARBA" id="ARBA00022837"/>
    </source>
</evidence>
<dbReference type="EMBL" id="JAUCMX010000022">
    <property type="protein sequence ID" value="KAK3513935.1"/>
    <property type="molecule type" value="Genomic_DNA"/>
</dbReference>
<dbReference type="Proteomes" id="UP001274896">
    <property type="component" value="Unassembled WGS sequence"/>
</dbReference>
<dbReference type="PROSITE" id="PS50007">
    <property type="entry name" value="PIPLC_X_DOMAIN"/>
    <property type="match status" value="1"/>
</dbReference>
<dbReference type="PANTHER" id="PTHR10336">
    <property type="entry name" value="PHOSPHOINOSITIDE-SPECIFIC PHOSPHOLIPASE C FAMILY PROTEIN"/>
    <property type="match status" value="1"/>
</dbReference>
<dbReference type="PANTHER" id="PTHR10336:SF199">
    <property type="entry name" value="PHOSPHOINOSITIDE PHOSPHOLIPASE C"/>
    <property type="match status" value="1"/>
</dbReference>
<keyword evidence="6" id="KW-0479">Metal-binding</keyword>
<evidence type="ECO:0000256" key="13">
    <source>
        <dbReference type="ARBA" id="ARBA00023224"/>
    </source>
</evidence>
<feature type="domain" description="C2" evidence="18">
    <location>
        <begin position="701"/>
        <end position="826"/>
    </location>
</feature>
<dbReference type="Pfam" id="PF09279">
    <property type="entry name" value="EF-hand_like"/>
    <property type="match status" value="1"/>
</dbReference>
<dbReference type="Pfam" id="PF00387">
    <property type="entry name" value="PI-PLC-Y"/>
    <property type="match status" value="1"/>
</dbReference>
<evidence type="ECO:0000256" key="11">
    <source>
        <dbReference type="ARBA" id="ARBA00023098"/>
    </source>
</evidence>
<keyword evidence="7" id="KW-0677">Repeat</keyword>
<dbReference type="FunFam" id="3.20.20.190:FF:000022">
    <property type="entry name" value="Phosphoinositide phospholipase C"/>
    <property type="match status" value="1"/>
</dbReference>
<dbReference type="InterPro" id="IPR011992">
    <property type="entry name" value="EF-hand-dom_pair"/>
</dbReference>
<dbReference type="PRINTS" id="PR00390">
    <property type="entry name" value="PHPHLIPASEC"/>
</dbReference>
<keyword evidence="22" id="KW-1185">Reference proteome</keyword>
<keyword evidence="13" id="KW-0807">Transducer</keyword>
<evidence type="ECO:0000256" key="3">
    <source>
        <dbReference type="ARBA" id="ARBA00004496"/>
    </source>
</evidence>
<reference evidence="21" key="1">
    <citation type="submission" date="2023-06" db="EMBL/GenBank/DDBJ databases">
        <title>Male Hemibagrus guttatus genome.</title>
        <authorList>
            <person name="Bian C."/>
        </authorList>
    </citation>
    <scope>NUCLEOTIDE SEQUENCE</scope>
    <source>
        <strain evidence="21">Male_cb2023</strain>
        <tissue evidence="21">Muscle</tissue>
    </source>
</reference>
<dbReference type="InterPro" id="IPR000909">
    <property type="entry name" value="PLipase_C_PInositol-sp_X_dom"/>
</dbReference>
<dbReference type="SMART" id="SM00233">
    <property type="entry name" value="PH"/>
    <property type="match status" value="1"/>
</dbReference>
<feature type="non-terminal residue" evidence="21">
    <location>
        <position position="847"/>
    </location>
</feature>
<keyword evidence="12" id="KW-0472">Membrane</keyword>
<evidence type="ECO:0000256" key="8">
    <source>
        <dbReference type="ARBA" id="ARBA00022801"/>
    </source>
</evidence>
<evidence type="ECO:0000256" key="2">
    <source>
        <dbReference type="ARBA" id="ARBA00004170"/>
    </source>
</evidence>
<dbReference type="Gene3D" id="1.10.238.10">
    <property type="entry name" value="EF-hand"/>
    <property type="match status" value="2"/>
</dbReference>
<evidence type="ECO:0000256" key="10">
    <source>
        <dbReference type="ARBA" id="ARBA00022963"/>
    </source>
</evidence>
<dbReference type="EC" id="3.1.4.11" evidence="4 15"/>
<keyword evidence="5" id="KW-0963">Cytoplasm</keyword>
<dbReference type="SMART" id="SM00149">
    <property type="entry name" value="PLCYc"/>
    <property type="match status" value="1"/>
</dbReference>
<evidence type="ECO:0000259" key="19">
    <source>
        <dbReference type="PROSITE" id="PS50008"/>
    </source>
</evidence>
<evidence type="ECO:0000259" key="17">
    <source>
        <dbReference type="PROSITE" id="PS50003"/>
    </source>
</evidence>
<dbReference type="GO" id="GO:0016042">
    <property type="term" value="P:lipid catabolic process"/>
    <property type="evidence" value="ECO:0007669"/>
    <property type="project" value="UniProtKB-KW"/>
</dbReference>
<dbReference type="GO" id="GO:0005737">
    <property type="term" value="C:cytoplasm"/>
    <property type="evidence" value="ECO:0007669"/>
    <property type="project" value="UniProtKB-SubCell"/>
</dbReference>
<dbReference type="Gene3D" id="2.30.29.30">
    <property type="entry name" value="Pleckstrin-homology domain (PH domain)/Phosphotyrosine-binding domain (PTB)"/>
    <property type="match status" value="1"/>
</dbReference>
<dbReference type="GO" id="GO:0004435">
    <property type="term" value="F:phosphatidylinositol-4,5-bisphosphate phospholipase C activity"/>
    <property type="evidence" value="ECO:0007669"/>
    <property type="project" value="UniProtKB-EC"/>
</dbReference>
<feature type="region of interest" description="Disordered" evidence="16">
    <location>
        <begin position="539"/>
        <end position="574"/>
    </location>
</feature>
<dbReference type="InterPro" id="IPR000008">
    <property type="entry name" value="C2_dom"/>
</dbReference>
<evidence type="ECO:0000256" key="7">
    <source>
        <dbReference type="ARBA" id="ARBA00022737"/>
    </source>
</evidence>
<evidence type="ECO:0000256" key="5">
    <source>
        <dbReference type="ARBA" id="ARBA00022490"/>
    </source>
</evidence>
<protein>
    <recommendedName>
        <fullName evidence="4 15">Phosphoinositide phospholipase C</fullName>
        <ecNumber evidence="4 15">3.1.4.11</ecNumber>
    </recommendedName>
</protein>
<dbReference type="SUPFAM" id="SSF47473">
    <property type="entry name" value="EF-hand"/>
    <property type="match status" value="1"/>
</dbReference>
<dbReference type="PROSITE" id="PS00018">
    <property type="entry name" value="EF_HAND_1"/>
    <property type="match status" value="2"/>
</dbReference>
<dbReference type="FunFam" id="1.10.238.10:FF:000005">
    <property type="entry name" value="Phosphoinositide phospholipase C"/>
    <property type="match status" value="1"/>
</dbReference>
<dbReference type="PROSITE" id="PS50222">
    <property type="entry name" value="EF_HAND_2"/>
    <property type="match status" value="1"/>
</dbReference>
<evidence type="ECO:0000256" key="12">
    <source>
        <dbReference type="ARBA" id="ARBA00023136"/>
    </source>
</evidence>
<dbReference type="PROSITE" id="PS50008">
    <property type="entry name" value="PIPLC_Y_DOMAIN"/>
    <property type="match status" value="1"/>
</dbReference>
<accession>A0AAE0Q5W0</accession>
<dbReference type="InterPro" id="IPR001711">
    <property type="entry name" value="PLipase_C_Pinositol-sp_Y"/>
</dbReference>
<feature type="domain" description="PH" evidence="17">
    <location>
        <begin position="110"/>
        <end position="218"/>
    </location>
</feature>
<feature type="region of interest" description="Disordered" evidence="16">
    <location>
        <begin position="1"/>
        <end position="27"/>
    </location>
</feature>
<dbReference type="CDD" id="cd00275">
    <property type="entry name" value="C2_PLC_like"/>
    <property type="match status" value="1"/>
</dbReference>
<keyword evidence="8 15" id="KW-0378">Hydrolase</keyword>
<evidence type="ECO:0000313" key="22">
    <source>
        <dbReference type="Proteomes" id="UP001274896"/>
    </source>
</evidence>
<dbReference type="SMART" id="SM00239">
    <property type="entry name" value="C2"/>
    <property type="match status" value="1"/>
</dbReference>
<proteinExistence type="predicted"/>
<sequence>GQYLSKVSKEGTVVNRRQGHGRSRLTDAKTSPCGVNFCMVHAPGVRYELSTSPAVSYSLGILTGKRADMQCVRKQPKTSKSQELLHNELSSNITSVNLKLLGMAGDPDLNFLLKGAELVKVRSGSWRKMRFYKLQEDCKTVWHESKKTLRPKHTFSIEDVECVRAGRHTEGLRKYTEEMMESRAFSILFKGHQKNLDLIANSEEDAKHWVSGLEKVISNISKLSQQQRTEHWIFNCLRKADINCDQKMSPEEVKIFLHDINVDVNGDYFKMLFEKCDQSKSGLLEGKEIKILYENLTDREEISVIYETYAKTEGLMSAANLLDFLIKEQKEKVDVIHATQLIEKYEVDETAKAKQLMTKDGFLMFLHQPEALIMSPAHKSVYQDMSQPLNHYFISSSHNTYLLKDQLKGPSSTEGYIRALMKGCRCVELDIWDGADGEPVIYHGYTLTSKILFKDAIQAIKDYAFKTSEYPVILSLETHCSIDQQKLIAKHMCAILGSALVTKPLGEHMPTALPSPEEVKGRFLIKGKRLNKLEDYFSDQSAAEESVTEDDDDDDDDDDDEAVEHSENNKKSKKLKLAKELSDLAIYCKSVKFHGFAHARTNQSFYEMSSFKEWDAVNFAEKSANEFIHHNVDKLSRVYPSGAGRTTSSNFNPVPLWNSGCQIVALNFQTPCEEMDLNQGLFSQNGQSGYVLKPAFLREKESEFDPITLIRGPWLKHMEFHVMVISAQQLPKLSEKPLSIVDPLVRVEIQGVPADTTRKETRHVHNNGFNPMWNENFQFDLYVPELALVRFIVEDYDCVSSNDFIGQYTAPFTSLQNGYRHVPLYNQNGDLLSSAQLFVHIMAVEAE</sequence>
<dbReference type="InterPro" id="IPR001849">
    <property type="entry name" value="PH_domain"/>
</dbReference>
<dbReference type="Gene3D" id="3.20.20.190">
    <property type="entry name" value="Phosphatidylinositol (PI) phosphodiesterase"/>
    <property type="match status" value="1"/>
</dbReference>
<dbReference type="Pfam" id="PF00168">
    <property type="entry name" value="C2"/>
    <property type="match status" value="1"/>
</dbReference>
<evidence type="ECO:0000256" key="14">
    <source>
        <dbReference type="ARBA" id="ARBA00023674"/>
    </source>
</evidence>
<evidence type="ECO:0000256" key="15">
    <source>
        <dbReference type="RuleBase" id="RU361133"/>
    </source>
</evidence>
<evidence type="ECO:0000313" key="21">
    <source>
        <dbReference type="EMBL" id="KAK3513935.1"/>
    </source>
</evidence>
<dbReference type="GO" id="GO:0035556">
    <property type="term" value="P:intracellular signal transduction"/>
    <property type="evidence" value="ECO:0007669"/>
    <property type="project" value="InterPro"/>
</dbReference>
<feature type="domain" description="PI-PLC Y-box" evidence="19">
    <location>
        <begin position="581"/>
        <end position="698"/>
    </location>
</feature>
<comment type="cofactor">
    <cofactor evidence="1">
        <name>Ca(2+)</name>
        <dbReference type="ChEBI" id="CHEBI:29108"/>
    </cofactor>
</comment>
<evidence type="ECO:0000256" key="16">
    <source>
        <dbReference type="SAM" id="MobiDB-lite"/>
    </source>
</evidence>
<gene>
    <name evidence="21" type="ORF">QTP70_032816</name>
</gene>
<name>A0AAE0Q5W0_9TELE</name>
<dbReference type="InterPro" id="IPR011993">
    <property type="entry name" value="PH-like_dom_sf"/>
</dbReference>
<dbReference type="InterPro" id="IPR018247">
    <property type="entry name" value="EF_Hand_1_Ca_BS"/>
</dbReference>
<keyword evidence="9" id="KW-0106">Calcium</keyword>
<evidence type="ECO:0000256" key="4">
    <source>
        <dbReference type="ARBA" id="ARBA00012368"/>
    </source>
</evidence>
<feature type="compositionally biased region" description="Acidic residues" evidence="16">
    <location>
        <begin position="546"/>
        <end position="562"/>
    </location>
</feature>
<dbReference type="CDD" id="cd13363">
    <property type="entry name" value="PH_PLC_delta"/>
    <property type="match status" value="1"/>
</dbReference>
<dbReference type="InterPro" id="IPR001192">
    <property type="entry name" value="PI-PLC_fam"/>
</dbReference>
<dbReference type="GO" id="GO:0005886">
    <property type="term" value="C:plasma membrane"/>
    <property type="evidence" value="ECO:0007669"/>
    <property type="project" value="TreeGrafter"/>
</dbReference>
<comment type="subcellular location">
    <subcellularLocation>
        <location evidence="3">Cytoplasm</location>
    </subcellularLocation>
    <subcellularLocation>
        <location evidence="2">Membrane</location>
        <topology evidence="2">Peripheral membrane protein</topology>
    </subcellularLocation>
</comment>
<dbReference type="PROSITE" id="PS50004">
    <property type="entry name" value="C2"/>
    <property type="match status" value="1"/>
</dbReference>
<dbReference type="SMART" id="SM00148">
    <property type="entry name" value="PLCXc"/>
    <property type="match status" value="1"/>
</dbReference>
<dbReference type="Pfam" id="PF00388">
    <property type="entry name" value="PI-PLC-X"/>
    <property type="match status" value="1"/>
</dbReference>
<dbReference type="Pfam" id="PF16457">
    <property type="entry name" value="PH_12"/>
    <property type="match status" value="1"/>
</dbReference>
<dbReference type="FunFam" id="2.30.29.30:FF:000088">
    <property type="entry name" value="Phosphoinositide phospholipase C"/>
    <property type="match status" value="1"/>
</dbReference>
<comment type="caution">
    <text evidence="21">The sequence shown here is derived from an EMBL/GenBank/DDBJ whole genome shotgun (WGS) entry which is preliminary data.</text>
</comment>
<evidence type="ECO:0000256" key="1">
    <source>
        <dbReference type="ARBA" id="ARBA00001913"/>
    </source>
</evidence>
<dbReference type="InterPro" id="IPR015359">
    <property type="entry name" value="PLC_EF-hand-like"/>
</dbReference>
<dbReference type="SUPFAM" id="SSF49562">
    <property type="entry name" value="C2 domain (Calcium/lipid-binding domain, CaLB)"/>
    <property type="match status" value="1"/>
</dbReference>
<dbReference type="SUPFAM" id="SSF50729">
    <property type="entry name" value="PH domain-like"/>
    <property type="match status" value="1"/>
</dbReference>
<dbReference type="GO" id="GO:0005509">
    <property type="term" value="F:calcium ion binding"/>
    <property type="evidence" value="ECO:0007669"/>
    <property type="project" value="InterPro"/>
</dbReference>
<evidence type="ECO:0000256" key="6">
    <source>
        <dbReference type="ARBA" id="ARBA00022723"/>
    </source>
</evidence>
<dbReference type="FunFam" id="2.60.40.150:FF:000058">
    <property type="entry name" value="Phosphoinositide phospholipase C"/>
    <property type="match status" value="1"/>
</dbReference>
<dbReference type="InterPro" id="IPR035892">
    <property type="entry name" value="C2_domain_sf"/>
</dbReference>
<dbReference type="Gene3D" id="2.60.40.150">
    <property type="entry name" value="C2 domain"/>
    <property type="match status" value="1"/>
</dbReference>
<evidence type="ECO:0000259" key="20">
    <source>
        <dbReference type="PROSITE" id="PS50222"/>
    </source>
</evidence>
<organism evidence="21 22">
    <name type="scientific">Hemibagrus guttatus</name>
    <dbReference type="NCBI Taxonomy" id="175788"/>
    <lineage>
        <taxon>Eukaryota</taxon>
        <taxon>Metazoa</taxon>
        <taxon>Chordata</taxon>
        <taxon>Craniata</taxon>
        <taxon>Vertebrata</taxon>
        <taxon>Euteleostomi</taxon>
        <taxon>Actinopterygii</taxon>
        <taxon>Neopterygii</taxon>
        <taxon>Teleostei</taxon>
        <taxon>Ostariophysi</taxon>
        <taxon>Siluriformes</taxon>
        <taxon>Bagridae</taxon>
        <taxon>Hemibagrus</taxon>
    </lineage>
</organism>
<keyword evidence="10 15" id="KW-0442">Lipid degradation</keyword>
<feature type="domain" description="EF-hand" evidence="20">
    <location>
        <begin position="228"/>
        <end position="263"/>
    </location>
</feature>
<comment type="catalytic activity">
    <reaction evidence="14">
        <text>a 1,2-diacyl-sn-glycero-3-phospho-(1D-myo-inositol-4,5-bisphosphate) + H2O = 1D-myo-inositol 1,4,5-trisphosphate + a 1,2-diacyl-sn-glycerol + H(+)</text>
        <dbReference type="Rhea" id="RHEA:33179"/>
        <dbReference type="ChEBI" id="CHEBI:15377"/>
        <dbReference type="ChEBI" id="CHEBI:15378"/>
        <dbReference type="ChEBI" id="CHEBI:17815"/>
        <dbReference type="ChEBI" id="CHEBI:58456"/>
        <dbReference type="ChEBI" id="CHEBI:203600"/>
        <dbReference type="EC" id="3.1.4.11"/>
    </reaction>
    <physiologicalReaction direction="left-to-right" evidence="14">
        <dbReference type="Rhea" id="RHEA:33180"/>
    </physiologicalReaction>
</comment>
<dbReference type="SUPFAM" id="SSF51695">
    <property type="entry name" value="PLC-like phosphodiesterases"/>
    <property type="match status" value="1"/>
</dbReference>
<keyword evidence="11 15" id="KW-0443">Lipid metabolism</keyword>
<dbReference type="InterPro" id="IPR017946">
    <property type="entry name" value="PLC-like_Pdiesterase_TIM-brl"/>
</dbReference>
<dbReference type="InterPro" id="IPR002048">
    <property type="entry name" value="EF_hand_dom"/>
</dbReference>
<dbReference type="AlphaFoldDB" id="A0AAE0Q5W0"/>